<dbReference type="GO" id="GO:0005524">
    <property type="term" value="F:ATP binding"/>
    <property type="evidence" value="ECO:0007669"/>
    <property type="project" value="UniProtKB-KW"/>
</dbReference>
<dbReference type="SMART" id="SM00219">
    <property type="entry name" value="TyrKc"/>
    <property type="match status" value="1"/>
</dbReference>
<organism evidence="10">
    <name type="scientific">Noccaea caerulescens</name>
    <name type="common">Alpine penny-cress</name>
    <name type="synonym">Thlaspi caerulescens</name>
    <dbReference type="NCBI Taxonomy" id="107243"/>
    <lineage>
        <taxon>Eukaryota</taxon>
        <taxon>Viridiplantae</taxon>
        <taxon>Streptophyta</taxon>
        <taxon>Embryophyta</taxon>
        <taxon>Tracheophyta</taxon>
        <taxon>Spermatophyta</taxon>
        <taxon>Magnoliopsida</taxon>
        <taxon>eudicotyledons</taxon>
        <taxon>Gunneridae</taxon>
        <taxon>Pentapetalae</taxon>
        <taxon>rosids</taxon>
        <taxon>malvids</taxon>
        <taxon>Brassicales</taxon>
        <taxon>Brassicaceae</taxon>
        <taxon>Coluteocarpeae</taxon>
        <taxon>Noccaea</taxon>
    </lineage>
</organism>
<evidence type="ECO:0000256" key="6">
    <source>
        <dbReference type="ARBA" id="ARBA00022840"/>
    </source>
</evidence>
<evidence type="ECO:0000256" key="7">
    <source>
        <dbReference type="ARBA" id="ARBA00047899"/>
    </source>
</evidence>
<keyword evidence="10" id="KW-0675">Receptor</keyword>
<evidence type="ECO:0000256" key="1">
    <source>
        <dbReference type="ARBA" id="ARBA00012513"/>
    </source>
</evidence>
<dbReference type="InterPro" id="IPR011009">
    <property type="entry name" value="Kinase-like_dom_sf"/>
</dbReference>
<dbReference type="Pfam" id="PF07714">
    <property type="entry name" value="PK_Tyr_Ser-Thr"/>
    <property type="match status" value="1"/>
</dbReference>
<evidence type="ECO:0000313" key="10">
    <source>
        <dbReference type="EMBL" id="JAU89872.1"/>
    </source>
</evidence>
<name>A0A1J3JCR0_NOCCA</name>
<reference evidence="10" key="1">
    <citation type="submission" date="2016-07" db="EMBL/GenBank/DDBJ databases">
        <title>De novo transcriptome assembly of four accessions of the metal hyperaccumulator plant Noccaea caerulescens.</title>
        <authorList>
            <person name="Blande D."/>
            <person name="Halimaa P."/>
            <person name="Tervahauta A.I."/>
            <person name="Aarts M.G."/>
            <person name="Karenlampi S.O."/>
        </authorList>
    </citation>
    <scope>NUCLEOTIDE SEQUENCE</scope>
</reference>
<evidence type="ECO:0000256" key="8">
    <source>
        <dbReference type="ARBA" id="ARBA00048679"/>
    </source>
</evidence>
<evidence type="ECO:0000259" key="9">
    <source>
        <dbReference type="PROSITE" id="PS50011"/>
    </source>
</evidence>
<dbReference type="GO" id="GO:0004674">
    <property type="term" value="F:protein serine/threonine kinase activity"/>
    <property type="evidence" value="ECO:0007669"/>
    <property type="project" value="UniProtKB-KW"/>
</dbReference>
<evidence type="ECO:0000256" key="4">
    <source>
        <dbReference type="ARBA" id="ARBA00022741"/>
    </source>
</evidence>
<evidence type="ECO:0000256" key="2">
    <source>
        <dbReference type="ARBA" id="ARBA00022527"/>
    </source>
</evidence>
<dbReference type="FunFam" id="1.10.510.10:FF:001023">
    <property type="entry name" value="Os07g0541700 protein"/>
    <property type="match status" value="1"/>
</dbReference>
<proteinExistence type="predicted"/>
<dbReference type="EMBL" id="GEVM01016066">
    <property type="protein sequence ID" value="JAU89872.1"/>
    <property type="molecule type" value="Transcribed_RNA"/>
</dbReference>
<accession>A0A1J3JCR0</accession>
<dbReference type="EC" id="2.7.11.1" evidence="1"/>
<protein>
    <recommendedName>
        <fullName evidence="1">non-specific serine/threonine protein kinase</fullName>
        <ecNumber evidence="1">2.7.11.1</ecNumber>
    </recommendedName>
</protein>
<dbReference type="Gene3D" id="1.10.510.10">
    <property type="entry name" value="Transferase(Phosphotransferase) domain 1"/>
    <property type="match status" value="1"/>
</dbReference>
<dbReference type="InterPro" id="IPR000719">
    <property type="entry name" value="Prot_kinase_dom"/>
</dbReference>
<comment type="catalytic activity">
    <reaction evidence="7">
        <text>L-threonyl-[protein] + ATP = O-phospho-L-threonyl-[protein] + ADP + H(+)</text>
        <dbReference type="Rhea" id="RHEA:46608"/>
        <dbReference type="Rhea" id="RHEA-COMP:11060"/>
        <dbReference type="Rhea" id="RHEA-COMP:11605"/>
        <dbReference type="ChEBI" id="CHEBI:15378"/>
        <dbReference type="ChEBI" id="CHEBI:30013"/>
        <dbReference type="ChEBI" id="CHEBI:30616"/>
        <dbReference type="ChEBI" id="CHEBI:61977"/>
        <dbReference type="ChEBI" id="CHEBI:456216"/>
        <dbReference type="EC" id="2.7.11.1"/>
    </reaction>
</comment>
<dbReference type="PROSITE" id="PS50011">
    <property type="entry name" value="PROTEIN_KINASE_DOM"/>
    <property type="match status" value="1"/>
</dbReference>
<dbReference type="InterPro" id="IPR020635">
    <property type="entry name" value="Tyr_kinase_cat_dom"/>
</dbReference>
<dbReference type="AlphaFoldDB" id="A0A1J3JCR0"/>
<dbReference type="PANTHER" id="PTHR27006">
    <property type="entry name" value="PROMASTIGOTE SURFACE ANTIGEN PROTEIN PSA"/>
    <property type="match status" value="1"/>
</dbReference>
<keyword evidence="4" id="KW-0547">Nucleotide-binding</keyword>
<keyword evidence="2" id="KW-0723">Serine/threonine-protein kinase</keyword>
<gene>
    <name evidence="10" type="ORF">MP_TR26603_c0_g1_i1_g.77722</name>
</gene>
<dbReference type="PANTHER" id="PTHR27006:SF634">
    <property type="entry name" value="RECEPTOR-LIKE SERINE_THREONINE-PROTEIN KINASE"/>
    <property type="match status" value="1"/>
</dbReference>
<keyword evidence="5 10" id="KW-0418">Kinase</keyword>
<dbReference type="SUPFAM" id="SSF56112">
    <property type="entry name" value="Protein kinase-like (PK-like)"/>
    <property type="match status" value="1"/>
</dbReference>
<keyword evidence="3" id="KW-0808">Transferase</keyword>
<sequence>MLQNGQEIAVKRLSQSSVRTEREFRNEVEILSKLRHKNLINLLGFCFKRDQYCLVYEFMPNLNLDRFIFDPHRASQLNWKMCRNIVEGIARGLRYLHEESGLCVVHRDIGPRNIFLD</sequence>
<dbReference type="GO" id="GO:0004713">
    <property type="term" value="F:protein tyrosine kinase activity"/>
    <property type="evidence" value="ECO:0007669"/>
    <property type="project" value="InterPro"/>
</dbReference>
<feature type="domain" description="Protein kinase" evidence="9">
    <location>
        <begin position="1"/>
        <end position="117"/>
    </location>
</feature>
<keyword evidence="6" id="KW-0067">ATP-binding</keyword>
<dbReference type="Gene3D" id="3.30.200.20">
    <property type="entry name" value="Phosphorylase Kinase, domain 1"/>
    <property type="match status" value="1"/>
</dbReference>
<evidence type="ECO:0000256" key="5">
    <source>
        <dbReference type="ARBA" id="ARBA00022777"/>
    </source>
</evidence>
<comment type="catalytic activity">
    <reaction evidence="8">
        <text>L-seryl-[protein] + ATP = O-phospho-L-seryl-[protein] + ADP + H(+)</text>
        <dbReference type="Rhea" id="RHEA:17989"/>
        <dbReference type="Rhea" id="RHEA-COMP:9863"/>
        <dbReference type="Rhea" id="RHEA-COMP:11604"/>
        <dbReference type="ChEBI" id="CHEBI:15378"/>
        <dbReference type="ChEBI" id="CHEBI:29999"/>
        <dbReference type="ChEBI" id="CHEBI:30616"/>
        <dbReference type="ChEBI" id="CHEBI:83421"/>
        <dbReference type="ChEBI" id="CHEBI:456216"/>
        <dbReference type="EC" id="2.7.11.1"/>
    </reaction>
</comment>
<evidence type="ECO:0000256" key="3">
    <source>
        <dbReference type="ARBA" id="ARBA00022679"/>
    </source>
</evidence>
<dbReference type="InterPro" id="IPR001245">
    <property type="entry name" value="Ser-Thr/Tyr_kinase_cat_dom"/>
</dbReference>